<keyword evidence="5 7" id="KW-0378">Hydrolase</keyword>
<comment type="caution">
    <text evidence="10">The sequence shown here is derived from an EMBL/GenBank/DDBJ whole genome shotgun (WGS) entry which is preliminary data.</text>
</comment>
<keyword evidence="4 8" id="KW-0732">Signal</keyword>
<evidence type="ECO:0000313" key="11">
    <source>
        <dbReference type="Proteomes" id="UP001295740"/>
    </source>
</evidence>
<dbReference type="InterPro" id="IPR041233">
    <property type="entry name" value="Melibiase_C"/>
</dbReference>
<evidence type="ECO:0000256" key="2">
    <source>
        <dbReference type="ARBA" id="ARBA00009743"/>
    </source>
</evidence>
<gene>
    <name evidence="10" type="ORF">KHLLAP_LOCUS13413</name>
</gene>
<feature type="domain" description="Alpha galactosidase C-terminal" evidence="9">
    <location>
        <begin position="322"/>
        <end position="394"/>
    </location>
</feature>
<dbReference type="InterPro" id="IPR002241">
    <property type="entry name" value="Glyco_hydro_27"/>
</dbReference>
<evidence type="ECO:0000256" key="8">
    <source>
        <dbReference type="SAM" id="SignalP"/>
    </source>
</evidence>
<dbReference type="PANTHER" id="PTHR11452:SF75">
    <property type="entry name" value="ALPHA-GALACTOSIDASE MEL1"/>
    <property type="match status" value="1"/>
</dbReference>
<dbReference type="InterPro" id="IPR017853">
    <property type="entry name" value="GH"/>
</dbReference>
<dbReference type="InterPro" id="IPR013780">
    <property type="entry name" value="Glyco_hydro_b"/>
</dbReference>
<evidence type="ECO:0000256" key="6">
    <source>
        <dbReference type="ARBA" id="ARBA00023295"/>
    </source>
</evidence>
<protein>
    <recommendedName>
        <fullName evidence="3 7">Alpha-galactosidase</fullName>
        <ecNumber evidence="3 7">3.2.1.22</ecNumber>
    </recommendedName>
    <alternativeName>
        <fullName evidence="7">Melibiase</fullName>
    </alternativeName>
</protein>
<dbReference type="EC" id="3.2.1.22" evidence="3 7"/>
<dbReference type="AlphaFoldDB" id="A0AAI8VYH7"/>
<dbReference type="Pfam" id="PF17801">
    <property type="entry name" value="Melibiase_C"/>
    <property type="match status" value="1"/>
</dbReference>
<dbReference type="CDD" id="cd04081">
    <property type="entry name" value="CBM35_galactosidase-like"/>
    <property type="match status" value="1"/>
</dbReference>
<organism evidence="10 11">
    <name type="scientific">Anthostomella pinea</name>
    <dbReference type="NCBI Taxonomy" id="933095"/>
    <lineage>
        <taxon>Eukaryota</taxon>
        <taxon>Fungi</taxon>
        <taxon>Dikarya</taxon>
        <taxon>Ascomycota</taxon>
        <taxon>Pezizomycotina</taxon>
        <taxon>Sordariomycetes</taxon>
        <taxon>Xylariomycetidae</taxon>
        <taxon>Xylariales</taxon>
        <taxon>Xylariaceae</taxon>
        <taxon>Anthostomella</taxon>
    </lineage>
</organism>
<dbReference type="CDD" id="cd14792">
    <property type="entry name" value="GH27"/>
    <property type="match status" value="1"/>
</dbReference>
<dbReference type="GO" id="GO:0004557">
    <property type="term" value="F:alpha-galactosidase activity"/>
    <property type="evidence" value="ECO:0007669"/>
    <property type="project" value="UniProtKB-EC"/>
</dbReference>
<keyword evidence="7" id="KW-1015">Disulfide bond</keyword>
<dbReference type="GO" id="GO:0005975">
    <property type="term" value="P:carbohydrate metabolic process"/>
    <property type="evidence" value="ECO:0007669"/>
    <property type="project" value="InterPro"/>
</dbReference>
<keyword evidence="6 7" id="KW-0326">Glycosidase</keyword>
<keyword evidence="11" id="KW-1185">Reference proteome</keyword>
<name>A0AAI8VYH7_9PEZI</name>
<dbReference type="Gene3D" id="2.60.40.1180">
    <property type="entry name" value="Golgi alpha-mannosidase II"/>
    <property type="match status" value="1"/>
</dbReference>
<dbReference type="Gene3D" id="3.20.20.70">
    <property type="entry name" value="Aldolase class I"/>
    <property type="match status" value="1"/>
</dbReference>
<sequence length="547" mass="58913">MASSSSVTALLALLAALAEATLYKTTAPPMGWNSYNFYGCNPAEDIIKENAQGLVDLGLADLGYVYLTTDCGWMTSDRDSEGRLQWNTTLFPSGGGKALGDYLHGLGLKFGLYSGAGYYQCGSTDLPASLGYEEIDAETFADWGGDSLKYDNCYAVTPDTMVDYVSAEATSPDRHQKMATSLDSVDRDVAYFICQWGIGEDLEEWAPPIADTFRISNDIYTSWRNMWRITNQVVPFYRSTTVGAYPDMDMLIVGLGALSLQEEKFHFSMWAINKSPLGIGAPANEELTPTESFDILRNTEIIAINQDSLGKQARLIRRYTEEEWDIWAGELSGSRMVLGIANWKNNTQTVAVDLAAVNVSEASARDAWEAADLGVISGVQTYELAGHEMRILVLSDIVTASSSQVSAGYYSAANATLAGNTTDTACGSGECIPAGSKVSITGGNSSVTFASVTASTDGSKLIGVDYVNYELALDTSWGWGSNTLNMTVAVNRGAPKRWAFPISGGDWYESDRMFLEVGGFVAGVNQVVFAASGDASAPDLVGFEVFE</sequence>
<evidence type="ECO:0000256" key="1">
    <source>
        <dbReference type="ARBA" id="ARBA00001255"/>
    </source>
</evidence>
<evidence type="ECO:0000259" key="9">
    <source>
        <dbReference type="Pfam" id="PF17801"/>
    </source>
</evidence>
<dbReference type="Proteomes" id="UP001295740">
    <property type="component" value="Unassembled WGS sequence"/>
</dbReference>
<evidence type="ECO:0000256" key="4">
    <source>
        <dbReference type="ARBA" id="ARBA00022729"/>
    </source>
</evidence>
<dbReference type="SUPFAM" id="SSF51011">
    <property type="entry name" value="Glycosyl hydrolase domain"/>
    <property type="match status" value="1"/>
</dbReference>
<dbReference type="EMBL" id="CAUWAG010000020">
    <property type="protein sequence ID" value="CAJ2512945.1"/>
    <property type="molecule type" value="Genomic_DNA"/>
</dbReference>
<evidence type="ECO:0000256" key="5">
    <source>
        <dbReference type="ARBA" id="ARBA00022801"/>
    </source>
</evidence>
<feature type="signal peptide" evidence="8">
    <location>
        <begin position="1"/>
        <end position="20"/>
    </location>
</feature>
<dbReference type="FunFam" id="3.20.20.70:FF:000197">
    <property type="entry name" value="Alpha-galactosidase"/>
    <property type="match status" value="1"/>
</dbReference>
<proteinExistence type="inferred from homology"/>
<comment type="catalytic activity">
    <reaction evidence="1 7">
        <text>Hydrolysis of terminal, non-reducing alpha-D-galactose residues in alpha-D-galactosides, including galactose oligosaccharides, galactomannans and galactolipids.</text>
        <dbReference type="EC" id="3.2.1.22"/>
    </reaction>
</comment>
<reference evidence="10" key="1">
    <citation type="submission" date="2023-10" db="EMBL/GenBank/DDBJ databases">
        <authorList>
            <person name="Hackl T."/>
        </authorList>
    </citation>
    <scope>NUCLEOTIDE SEQUENCE</scope>
</reference>
<dbReference type="Gene3D" id="2.60.120.260">
    <property type="entry name" value="Galactose-binding domain-like"/>
    <property type="match status" value="1"/>
</dbReference>
<feature type="chain" id="PRO_5042530495" description="Alpha-galactosidase" evidence="8">
    <location>
        <begin position="21"/>
        <end position="547"/>
    </location>
</feature>
<evidence type="ECO:0000313" key="10">
    <source>
        <dbReference type="EMBL" id="CAJ2512945.1"/>
    </source>
</evidence>
<accession>A0AAI8VYH7</accession>
<dbReference type="InterPro" id="IPR013785">
    <property type="entry name" value="Aldolase_TIM"/>
</dbReference>
<dbReference type="PANTHER" id="PTHR11452">
    <property type="entry name" value="ALPHA-GALACTOSIDASE/ALPHA-N-ACETYLGALACTOSAMINIDASE"/>
    <property type="match status" value="1"/>
</dbReference>
<comment type="similarity">
    <text evidence="2 7">Belongs to the glycosyl hydrolase 27 family.</text>
</comment>
<dbReference type="Pfam" id="PF16499">
    <property type="entry name" value="Melibiase_2"/>
    <property type="match status" value="1"/>
</dbReference>
<evidence type="ECO:0000256" key="3">
    <source>
        <dbReference type="ARBA" id="ARBA00012755"/>
    </source>
</evidence>
<dbReference type="PRINTS" id="PR00740">
    <property type="entry name" value="GLHYDRLASE27"/>
</dbReference>
<dbReference type="SUPFAM" id="SSF51445">
    <property type="entry name" value="(Trans)glycosidases"/>
    <property type="match status" value="1"/>
</dbReference>
<evidence type="ECO:0000256" key="7">
    <source>
        <dbReference type="RuleBase" id="RU361168"/>
    </source>
</evidence>